<feature type="compositionally biased region" description="Pro residues" evidence="1">
    <location>
        <begin position="124"/>
        <end position="133"/>
    </location>
</feature>
<evidence type="ECO:0000256" key="1">
    <source>
        <dbReference type="SAM" id="MobiDB-lite"/>
    </source>
</evidence>
<dbReference type="Proteomes" id="UP000318081">
    <property type="component" value="Chromosome"/>
</dbReference>
<accession>A0ABX5XZS7</accession>
<dbReference type="Pfam" id="PF03983">
    <property type="entry name" value="SHD1"/>
    <property type="match status" value="1"/>
</dbReference>
<dbReference type="EMBL" id="CP036432">
    <property type="protein sequence ID" value="QDV87281.1"/>
    <property type="molecule type" value="Genomic_DNA"/>
</dbReference>
<protein>
    <recommendedName>
        <fullName evidence="3">SLA1 homology domain-containing protein</fullName>
    </recommendedName>
</protein>
<dbReference type="RefSeq" id="WP_145218876.1">
    <property type="nucleotide sequence ID" value="NZ_CP036432.1"/>
</dbReference>
<feature type="domain" description="SLA1 homology" evidence="3">
    <location>
        <begin position="19"/>
        <end position="67"/>
    </location>
</feature>
<evidence type="ECO:0000256" key="2">
    <source>
        <dbReference type="SAM" id="SignalP"/>
    </source>
</evidence>
<organism evidence="4 5">
    <name type="scientific">Stieleria magnilauensis</name>
    <dbReference type="NCBI Taxonomy" id="2527963"/>
    <lineage>
        <taxon>Bacteria</taxon>
        <taxon>Pseudomonadati</taxon>
        <taxon>Planctomycetota</taxon>
        <taxon>Planctomycetia</taxon>
        <taxon>Pirellulales</taxon>
        <taxon>Pirellulaceae</taxon>
        <taxon>Stieleria</taxon>
    </lineage>
</organism>
<keyword evidence="2" id="KW-0732">Signal</keyword>
<feature type="signal peptide" evidence="2">
    <location>
        <begin position="1"/>
        <end position="24"/>
    </location>
</feature>
<dbReference type="InterPro" id="IPR007131">
    <property type="entry name" value="SHD1"/>
</dbReference>
<dbReference type="Gene3D" id="2.30.30.700">
    <property type="entry name" value="SLA1 homology domain 1"/>
    <property type="match status" value="1"/>
</dbReference>
<evidence type="ECO:0000313" key="5">
    <source>
        <dbReference type="Proteomes" id="UP000318081"/>
    </source>
</evidence>
<gene>
    <name evidence="4" type="ORF">TBK1r_63100</name>
</gene>
<reference evidence="4 5" key="1">
    <citation type="submission" date="2019-02" db="EMBL/GenBank/DDBJ databases">
        <title>Deep-cultivation of Planctomycetes and their phenomic and genomic characterization uncovers novel biology.</title>
        <authorList>
            <person name="Wiegand S."/>
            <person name="Jogler M."/>
            <person name="Boedeker C."/>
            <person name="Pinto D."/>
            <person name="Vollmers J."/>
            <person name="Rivas-Marin E."/>
            <person name="Kohn T."/>
            <person name="Peeters S.H."/>
            <person name="Heuer A."/>
            <person name="Rast P."/>
            <person name="Oberbeckmann S."/>
            <person name="Bunk B."/>
            <person name="Jeske O."/>
            <person name="Meyerdierks A."/>
            <person name="Storesund J.E."/>
            <person name="Kallscheuer N."/>
            <person name="Luecker S."/>
            <person name="Lage O.M."/>
            <person name="Pohl T."/>
            <person name="Merkel B.J."/>
            <person name="Hornburger P."/>
            <person name="Mueller R.-W."/>
            <person name="Bruemmer F."/>
            <person name="Labrenz M."/>
            <person name="Spormann A.M."/>
            <person name="Op den Camp H."/>
            <person name="Overmann J."/>
            <person name="Amann R."/>
            <person name="Jetten M.S.M."/>
            <person name="Mascher T."/>
            <person name="Medema M.H."/>
            <person name="Devos D.P."/>
            <person name="Kaster A.-K."/>
            <person name="Ovreas L."/>
            <person name="Rohde M."/>
            <person name="Galperin M.Y."/>
            <person name="Jogler C."/>
        </authorList>
    </citation>
    <scope>NUCLEOTIDE SEQUENCE [LARGE SCALE GENOMIC DNA]</scope>
    <source>
        <strain evidence="4 5">TBK1r</strain>
    </source>
</reference>
<evidence type="ECO:0000259" key="3">
    <source>
        <dbReference type="Pfam" id="PF03983"/>
    </source>
</evidence>
<feature type="compositionally biased region" description="Low complexity" evidence="1">
    <location>
        <begin position="80"/>
        <end position="113"/>
    </location>
</feature>
<feature type="region of interest" description="Disordered" evidence="1">
    <location>
        <begin position="80"/>
        <end position="136"/>
    </location>
</feature>
<feature type="region of interest" description="Disordered" evidence="1">
    <location>
        <begin position="405"/>
        <end position="425"/>
    </location>
</feature>
<keyword evidence="5" id="KW-1185">Reference proteome</keyword>
<name>A0ABX5XZS7_9BACT</name>
<proteinExistence type="predicted"/>
<sequence length="425" mass="45751">MRPSRSFLFGILFFSLVAPDAVQAETWTDNTGQFKIEAEFVGVEGRSIVLRLADGSTKNVPIERLSDTSRERAKALYEAAKSNPAAAQPATATKPMVAKPATAGASSGSASPSIARGDNDFAPAVPPVSPMPDFPDNGSLQQTVDFVIEQVVAGHPEVFWYALPAEVRREVDSDEVRAAMRPAIEMQVEAQQPIHEVANKVCEILIRQKQFILNTPMMKMAPPQVTQMVQPLYDPASGLIYEVVQCVFDSKMIVDDSVTSFVDHYGPRIGGHLHVLVQAAPPGMIDQFTNTIVVNQIDDSSGTITVPKQGGGTTVVEMVAYGGRWMPKDFVATWKEKGGTMASGMAEQFESNQAAFQASQQQMAQATGMIAGMANQFLQPMLDAKTQQEFDTALTQAMLTASMMQNNGAPGLAPPPAARNPAFGQ</sequence>
<feature type="chain" id="PRO_5047466570" description="SLA1 homology domain-containing protein" evidence="2">
    <location>
        <begin position="25"/>
        <end position="425"/>
    </location>
</feature>
<evidence type="ECO:0000313" key="4">
    <source>
        <dbReference type="EMBL" id="QDV87281.1"/>
    </source>
</evidence>